<feature type="compositionally biased region" description="Basic and acidic residues" evidence="1">
    <location>
        <begin position="99"/>
        <end position="109"/>
    </location>
</feature>
<dbReference type="Pfam" id="PF15377">
    <property type="entry name" value="DUF4604"/>
    <property type="match status" value="1"/>
</dbReference>
<dbReference type="EMBL" id="KZ302160">
    <property type="protein sequence ID" value="PFH46774.1"/>
    <property type="molecule type" value="Genomic_DNA"/>
</dbReference>
<feature type="compositionally biased region" description="Basic and acidic residues" evidence="1">
    <location>
        <begin position="192"/>
        <end position="201"/>
    </location>
</feature>
<gene>
    <name evidence="3" type="ORF">AMATHDRAFT_153877</name>
</gene>
<name>A0A2A9NBS4_9AGAR</name>
<feature type="compositionally biased region" description="Acidic residues" evidence="1">
    <location>
        <begin position="39"/>
        <end position="55"/>
    </location>
</feature>
<dbReference type="InterPro" id="IPR027911">
    <property type="entry name" value="DUF4604"/>
</dbReference>
<accession>A0A2A9NBS4</accession>
<proteinExistence type="predicted"/>
<dbReference type="Proteomes" id="UP000242287">
    <property type="component" value="Unassembled WGS sequence"/>
</dbReference>
<dbReference type="OrthoDB" id="2553298at2759"/>
<sequence length="223" mass="24514">MPPKELTKHQLSARLSYNQHVPAFLRRMQNQISGRHEDSDEENEMIGDPELEDFDQGSGRPPIPRRPPIPERPVEDPGSADEDNDDEKPQVVVLKQGKHLSEFEAENERRKAKGLPLLPNPALSKEEKEEKGAKPSEGPTEPKNAKSSKNPALSFSTSKSGFKSTTKRKAVGQPSDDESSKKGNAASAGPKKVKDSAEKNKKPSATTKKQKKNKTLLSFGDDA</sequence>
<feature type="compositionally biased region" description="Low complexity" evidence="1">
    <location>
        <begin position="154"/>
        <end position="164"/>
    </location>
</feature>
<dbReference type="AlphaFoldDB" id="A0A2A9NBS4"/>
<evidence type="ECO:0000256" key="1">
    <source>
        <dbReference type="SAM" id="MobiDB-lite"/>
    </source>
</evidence>
<evidence type="ECO:0000313" key="4">
    <source>
        <dbReference type="Proteomes" id="UP000242287"/>
    </source>
</evidence>
<feature type="domain" description="DUF4604" evidence="2">
    <location>
        <begin position="14"/>
        <end position="222"/>
    </location>
</feature>
<evidence type="ECO:0000259" key="2">
    <source>
        <dbReference type="Pfam" id="PF15377"/>
    </source>
</evidence>
<protein>
    <recommendedName>
        <fullName evidence="2">DUF4604 domain-containing protein</fullName>
    </recommendedName>
</protein>
<organism evidence="3 4">
    <name type="scientific">Amanita thiersii Skay4041</name>
    <dbReference type="NCBI Taxonomy" id="703135"/>
    <lineage>
        <taxon>Eukaryota</taxon>
        <taxon>Fungi</taxon>
        <taxon>Dikarya</taxon>
        <taxon>Basidiomycota</taxon>
        <taxon>Agaricomycotina</taxon>
        <taxon>Agaricomycetes</taxon>
        <taxon>Agaricomycetidae</taxon>
        <taxon>Agaricales</taxon>
        <taxon>Pluteineae</taxon>
        <taxon>Amanitaceae</taxon>
        <taxon>Amanita</taxon>
    </lineage>
</organism>
<feature type="compositionally biased region" description="Basic and acidic residues" evidence="1">
    <location>
        <begin position="124"/>
        <end position="134"/>
    </location>
</feature>
<keyword evidence="4" id="KW-1185">Reference proteome</keyword>
<feature type="region of interest" description="Disordered" evidence="1">
    <location>
        <begin position="27"/>
        <end position="223"/>
    </location>
</feature>
<evidence type="ECO:0000313" key="3">
    <source>
        <dbReference type="EMBL" id="PFH46774.1"/>
    </source>
</evidence>
<reference evidence="3 4" key="1">
    <citation type="submission" date="2014-02" db="EMBL/GenBank/DDBJ databases">
        <title>Transposable element dynamics among asymbiotic and ectomycorrhizal Amanita fungi.</title>
        <authorList>
            <consortium name="DOE Joint Genome Institute"/>
            <person name="Hess J."/>
            <person name="Skrede I."/>
            <person name="Wolfe B."/>
            <person name="LaButti K."/>
            <person name="Ohm R.A."/>
            <person name="Grigoriev I.V."/>
            <person name="Pringle A."/>
        </authorList>
    </citation>
    <scope>NUCLEOTIDE SEQUENCE [LARGE SCALE GENOMIC DNA]</scope>
    <source>
        <strain evidence="3 4">SKay4041</strain>
    </source>
</reference>